<organism evidence="3 4">
    <name type="scientific">Theileria equi strain WA</name>
    <dbReference type="NCBI Taxonomy" id="1537102"/>
    <lineage>
        <taxon>Eukaryota</taxon>
        <taxon>Sar</taxon>
        <taxon>Alveolata</taxon>
        <taxon>Apicomplexa</taxon>
        <taxon>Aconoidasida</taxon>
        <taxon>Piroplasmida</taxon>
        <taxon>Theileriidae</taxon>
        <taxon>Theileria</taxon>
    </lineage>
</organism>
<name>L0AWM9_THEEQ</name>
<dbReference type="RefSeq" id="XP_004829329.1">
    <property type="nucleotide sequence ID" value="XM_004829272.1"/>
</dbReference>
<dbReference type="AlphaFoldDB" id="L0AWM9"/>
<accession>L0AWM9</accession>
<evidence type="ECO:0000256" key="1">
    <source>
        <dbReference type="ARBA" id="ARBA00006196"/>
    </source>
</evidence>
<dbReference type="PANTHER" id="PTHR46403">
    <property type="entry name" value="TP53-REGULATED INHIBITOR OF APOPTOSIS 1"/>
    <property type="match status" value="1"/>
</dbReference>
<dbReference type="GO" id="GO:0005758">
    <property type="term" value="C:mitochondrial intermembrane space"/>
    <property type="evidence" value="ECO:0007669"/>
    <property type="project" value="TreeGrafter"/>
</dbReference>
<dbReference type="PROSITE" id="PS51808">
    <property type="entry name" value="CHCH"/>
    <property type="match status" value="1"/>
</dbReference>
<dbReference type="GO" id="GO:0045332">
    <property type="term" value="P:phospholipid translocation"/>
    <property type="evidence" value="ECO:0007669"/>
    <property type="project" value="TreeGrafter"/>
</dbReference>
<dbReference type="VEuPathDB" id="PiroplasmaDB:BEWA_025120"/>
<dbReference type="Pfam" id="PF05254">
    <property type="entry name" value="UPF0203"/>
    <property type="match status" value="1"/>
</dbReference>
<dbReference type="GeneID" id="15803590"/>
<reference evidence="3 4" key="1">
    <citation type="journal article" date="2012" name="BMC Genomics">
        <title>Comparative genomic analysis and phylogenetic position of Theileria equi.</title>
        <authorList>
            <person name="Kappmeyer L.S."/>
            <person name="Thiagarajan M."/>
            <person name="Herndon D.R."/>
            <person name="Ramsay J.D."/>
            <person name="Caler E."/>
            <person name="Djikeng A."/>
            <person name="Gillespie J.J."/>
            <person name="Lau A.O."/>
            <person name="Roalson E.H."/>
            <person name="Silva J.C."/>
            <person name="Silva M.G."/>
            <person name="Suarez C.E."/>
            <person name="Ueti M.W."/>
            <person name="Nene V.M."/>
            <person name="Mealey R.H."/>
            <person name="Knowles D.P."/>
            <person name="Brayton K.A."/>
        </authorList>
    </citation>
    <scope>NUCLEOTIDE SEQUENCE [LARGE SCALE GENOMIC DNA]</scope>
    <source>
        <strain evidence="3 4">WA</strain>
    </source>
</reference>
<dbReference type="eggNOG" id="ENOG502TMXR">
    <property type="taxonomic scope" value="Eukaryota"/>
</dbReference>
<protein>
    <submittedName>
        <fullName evidence="3">Uncharacterized protein</fullName>
    </submittedName>
</protein>
<proteinExistence type="inferred from homology"/>
<evidence type="ECO:0000256" key="2">
    <source>
        <dbReference type="ARBA" id="ARBA00023157"/>
    </source>
</evidence>
<dbReference type="OrthoDB" id="360565at2759"/>
<dbReference type="Proteomes" id="UP000031512">
    <property type="component" value="Chromosome 1"/>
</dbReference>
<gene>
    <name evidence="3" type="ORF">BEWA_025120</name>
</gene>
<dbReference type="InterPro" id="IPR007918">
    <property type="entry name" value="MDM35_apoptosis"/>
</dbReference>
<dbReference type="GO" id="GO:0005634">
    <property type="term" value="C:nucleus"/>
    <property type="evidence" value="ECO:0007669"/>
    <property type="project" value="TreeGrafter"/>
</dbReference>
<keyword evidence="4" id="KW-1185">Reference proteome</keyword>
<dbReference type="EMBL" id="CP001669">
    <property type="protein sequence ID" value="AFZ79663.1"/>
    <property type="molecule type" value="Genomic_DNA"/>
</dbReference>
<dbReference type="GO" id="GO:1990050">
    <property type="term" value="F:phosphatidic acid transfer activity"/>
    <property type="evidence" value="ECO:0007669"/>
    <property type="project" value="TreeGrafter"/>
</dbReference>
<evidence type="ECO:0000313" key="4">
    <source>
        <dbReference type="Proteomes" id="UP000031512"/>
    </source>
</evidence>
<keyword evidence="2" id="KW-1015">Disulfide bond</keyword>
<dbReference type="GO" id="GO:0005829">
    <property type="term" value="C:cytosol"/>
    <property type="evidence" value="ECO:0007669"/>
    <property type="project" value="TreeGrafter"/>
</dbReference>
<comment type="similarity">
    <text evidence="1">Belongs to the TRIAP1/MDM35 family.</text>
</comment>
<evidence type="ECO:0000313" key="3">
    <source>
        <dbReference type="EMBL" id="AFZ79663.1"/>
    </source>
</evidence>
<dbReference type="KEGG" id="beq:BEWA_025120"/>
<sequence length="76" mass="9035">MTADSSSNSTEKSGENCKHLKELYDQCFNRWFKNDFLKGNFTDKCNIKLKDYRACLKEYFSKNGNHKIVEIIKRFD</sequence>
<dbReference type="PANTHER" id="PTHR46403:SF1">
    <property type="entry name" value="TP53-REGULATED INHIBITOR OF APOPTOSIS 1"/>
    <property type="match status" value="1"/>
</dbReference>